<keyword evidence="3" id="KW-1003">Cell membrane</keyword>
<keyword evidence="11" id="KW-1185">Reference proteome</keyword>
<evidence type="ECO:0000256" key="4">
    <source>
        <dbReference type="ARBA" id="ARBA00022692"/>
    </source>
</evidence>
<dbReference type="OrthoDB" id="445589at2"/>
<dbReference type="Pfam" id="PF25539">
    <property type="entry name" value="Bestrophin_2"/>
    <property type="match status" value="1"/>
</dbReference>
<evidence type="ECO:0000256" key="8">
    <source>
        <dbReference type="ARBA" id="ARBA00034708"/>
    </source>
</evidence>
<comment type="similarity">
    <text evidence="8">Belongs to the anion channel-forming bestrophin (TC 1.A.46) family.</text>
</comment>
<evidence type="ECO:0000256" key="7">
    <source>
        <dbReference type="ARBA" id="ARBA00023136"/>
    </source>
</evidence>
<reference evidence="10 11" key="1">
    <citation type="journal article" date="2018" name="Sci. Rep.">
        <title>Rhizobium tumorigenes sp. nov., a novel plant tumorigenic bacterium isolated from cane gall tumors on thornless blackberry.</title>
        <authorList>
            <person name="Kuzmanovi N."/>
            <person name="Smalla K."/>
            <person name="Gronow S."/>
            <person name="PuBawska J."/>
        </authorList>
    </citation>
    <scope>NUCLEOTIDE SEQUENCE [LARGE SCALE GENOMIC DNA]</scope>
    <source>
        <strain evidence="10 11">CCBAU 85046</strain>
    </source>
</reference>
<evidence type="ECO:0000256" key="3">
    <source>
        <dbReference type="ARBA" id="ARBA00022475"/>
    </source>
</evidence>
<dbReference type="EMBL" id="PCDP01000037">
    <property type="protein sequence ID" value="PZM12547.1"/>
    <property type="molecule type" value="Genomic_DNA"/>
</dbReference>
<evidence type="ECO:0000256" key="6">
    <source>
        <dbReference type="ARBA" id="ARBA00023065"/>
    </source>
</evidence>
<name>A0A2W4CHM7_9HYPH</name>
<proteinExistence type="inferred from homology"/>
<feature type="transmembrane region" description="Helical" evidence="9">
    <location>
        <begin position="20"/>
        <end position="42"/>
    </location>
</feature>
<dbReference type="RefSeq" id="WP_111161502.1">
    <property type="nucleotide sequence ID" value="NZ_PCDP01000037.1"/>
</dbReference>
<sequence length="308" mass="34192">MIIRPRPSLLQLFFIVRGSVILRILPQMIVVFVLSVAIVWGHEAKPGVFLSLNGAPFALLGIALSIFLGFRNNACYDRWWEARRNWGQLVHVSRGFARQALMLEAEHGEEGRAKRRQLLKLTIAFAQALVCHLRPGGGEEKVARHLEDGIIDLYRATGNPPDMLLRLLAADLARLRADRRISDIQYQMLDASVGQMGAVQAACERIRNTPLPFGYTLLLHRTAYLFCFLLPFGFVDALGWGTPFVAALVAYTFFGLDALGDELEDPFGNQPNALAISALADTIEINLLEAMGETDLPPAPLPKDFILM</sequence>
<keyword evidence="4 9" id="KW-0812">Transmembrane</keyword>
<evidence type="ECO:0000256" key="1">
    <source>
        <dbReference type="ARBA" id="ARBA00004651"/>
    </source>
</evidence>
<evidence type="ECO:0000313" key="11">
    <source>
        <dbReference type="Proteomes" id="UP000248925"/>
    </source>
</evidence>
<evidence type="ECO:0000256" key="2">
    <source>
        <dbReference type="ARBA" id="ARBA00022448"/>
    </source>
</evidence>
<dbReference type="InterPro" id="IPR044669">
    <property type="entry name" value="YneE/VCCN1/2-like"/>
</dbReference>
<comment type="caution">
    <text evidence="10">The sequence shown here is derived from an EMBL/GenBank/DDBJ whole genome shotgun (WGS) entry which is preliminary data.</text>
</comment>
<organism evidence="10 11">
    <name type="scientific">Rhizobium tubonense</name>
    <dbReference type="NCBI Taxonomy" id="484088"/>
    <lineage>
        <taxon>Bacteria</taxon>
        <taxon>Pseudomonadati</taxon>
        <taxon>Pseudomonadota</taxon>
        <taxon>Alphaproteobacteria</taxon>
        <taxon>Hyphomicrobiales</taxon>
        <taxon>Rhizobiaceae</taxon>
        <taxon>Rhizobium/Agrobacterium group</taxon>
        <taxon>Rhizobium</taxon>
    </lineage>
</organism>
<keyword evidence="5 9" id="KW-1133">Transmembrane helix</keyword>
<dbReference type="GO" id="GO:0005886">
    <property type="term" value="C:plasma membrane"/>
    <property type="evidence" value="ECO:0007669"/>
    <property type="project" value="UniProtKB-SubCell"/>
</dbReference>
<gene>
    <name evidence="10" type="ORF">CPY51_17220</name>
</gene>
<dbReference type="GO" id="GO:0005254">
    <property type="term" value="F:chloride channel activity"/>
    <property type="evidence" value="ECO:0007669"/>
    <property type="project" value="InterPro"/>
</dbReference>
<evidence type="ECO:0000256" key="5">
    <source>
        <dbReference type="ARBA" id="ARBA00022989"/>
    </source>
</evidence>
<dbReference type="AlphaFoldDB" id="A0A2W4CHM7"/>
<comment type="subcellular location">
    <subcellularLocation>
        <location evidence="1">Cell membrane</location>
        <topology evidence="1">Multi-pass membrane protein</topology>
    </subcellularLocation>
</comment>
<accession>A0A2W4CHM7</accession>
<protein>
    <submittedName>
        <fullName evidence="10">Bestrophin</fullName>
    </submittedName>
</protein>
<keyword evidence="7 9" id="KW-0472">Membrane</keyword>
<dbReference type="PANTHER" id="PTHR33281:SF19">
    <property type="entry name" value="VOLTAGE-DEPENDENT ANION CHANNEL-FORMING PROTEIN YNEE"/>
    <property type="match status" value="1"/>
</dbReference>
<dbReference type="Proteomes" id="UP000248925">
    <property type="component" value="Unassembled WGS sequence"/>
</dbReference>
<evidence type="ECO:0000256" key="9">
    <source>
        <dbReference type="SAM" id="Phobius"/>
    </source>
</evidence>
<dbReference type="PANTHER" id="PTHR33281">
    <property type="entry name" value="UPF0187 PROTEIN YNEE"/>
    <property type="match status" value="1"/>
</dbReference>
<feature type="transmembrane region" description="Helical" evidence="9">
    <location>
        <begin position="48"/>
        <end position="70"/>
    </location>
</feature>
<evidence type="ECO:0000313" key="10">
    <source>
        <dbReference type="EMBL" id="PZM12547.1"/>
    </source>
</evidence>
<keyword evidence="6" id="KW-0406">Ion transport</keyword>
<keyword evidence="2" id="KW-0813">Transport</keyword>